<organism evidence="8 9">
    <name type="scientific">Oceanococcus atlanticus</name>
    <dbReference type="NCBI Taxonomy" id="1317117"/>
    <lineage>
        <taxon>Bacteria</taxon>
        <taxon>Pseudomonadati</taxon>
        <taxon>Pseudomonadota</taxon>
        <taxon>Gammaproteobacteria</taxon>
        <taxon>Chromatiales</taxon>
        <taxon>Oceanococcaceae</taxon>
        <taxon>Oceanococcus</taxon>
    </lineage>
</organism>
<dbReference type="Proteomes" id="UP000192342">
    <property type="component" value="Unassembled WGS sequence"/>
</dbReference>
<reference evidence="8 9" key="1">
    <citation type="submission" date="2013-04" db="EMBL/GenBank/DDBJ databases">
        <title>Oceanococcus atlanticus 22II-S10r2 Genome Sequencing.</title>
        <authorList>
            <person name="Lai Q."/>
            <person name="Li G."/>
            <person name="Shao Z."/>
        </authorList>
    </citation>
    <scope>NUCLEOTIDE SEQUENCE [LARGE SCALE GENOMIC DNA]</scope>
    <source>
        <strain evidence="8 9">22II-S10r2</strain>
    </source>
</reference>
<gene>
    <name evidence="8" type="ORF">ATO7_14633</name>
</gene>
<feature type="transmembrane region" description="Helical" evidence="6">
    <location>
        <begin position="20"/>
        <end position="40"/>
    </location>
</feature>
<keyword evidence="6" id="KW-0813">Transport</keyword>
<dbReference type="PANTHER" id="PTHR43332">
    <property type="entry name" value="INNER MEMBRANE TRANSPORT PERMEASE YADH-RELATED"/>
    <property type="match status" value="1"/>
</dbReference>
<dbReference type="PROSITE" id="PS51012">
    <property type="entry name" value="ABC_TM2"/>
    <property type="match status" value="1"/>
</dbReference>
<dbReference type="InterPro" id="IPR013525">
    <property type="entry name" value="ABC2_TM"/>
</dbReference>
<dbReference type="RefSeq" id="WP_083563076.1">
    <property type="nucleotide sequence ID" value="NZ_AQQV01000004.1"/>
</dbReference>
<evidence type="ECO:0000256" key="3">
    <source>
        <dbReference type="ARBA" id="ARBA00022692"/>
    </source>
</evidence>
<dbReference type="STRING" id="1317117.ATO7_14633"/>
<dbReference type="InterPro" id="IPR047817">
    <property type="entry name" value="ABC2_TM_bact-type"/>
</dbReference>
<dbReference type="Pfam" id="PF01061">
    <property type="entry name" value="ABC2_membrane"/>
    <property type="match status" value="1"/>
</dbReference>
<dbReference type="AlphaFoldDB" id="A0A1Y1SAM3"/>
<feature type="transmembrane region" description="Helical" evidence="6">
    <location>
        <begin position="89"/>
        <end position="108"/>
    </location>
</feature>
<dbReference type="GO" id="GO:0043190">
    <property type="term" value="C:ATP-binding cassette (ABC) transporter complex"/>
    <property type="evidence" value="ECO:0007669"/>
    <property type="project" value="InterPro"/>
</dbReference>
<comment type="caution">
    <text evidence="8">The sequence shown here is derived from an EMBL/GenBank/DDBJ whole genome shotgun (WGS) entry which is preliminary data.</text>
</comment>
<proteinExistence type="inferred from homology"/>
<feature type="transmembrane region" description="Helical" evidence="6">
    <location>
        <begin position="173"/>
        <end position="191"/>
    </location>
</feature>
<name>A0A1Y1SAM3_9GAMM</name>
<comment type="subcellular location">
    <subcellularLocation>
        <location evidence="6">Cell inner membrane</location>
        <topology evidence="6">Multi-pass membrane protein</topology>
    </subcellularLocation>
    <subcellularLocation>
        <location evidence="1">Membrane</location>
        <topology evidence="1">Multi-pass membrane protein</topology>
    </subcellularLocation>
</comment>
<comment type="similarity">
    <text evidence="2 6">Belongs to the ABC-2 integral membrane protein family.</text>
</comment>
<keyword evidence="6" id="KW-1003">Cell membrane</keyword>
<evidence type="ECO:0000259" key="7">
    <source>
        <dbReference type="PROSITE" id="PS51012"/>
    </source>
</evidence>
<evidence type="ECO:0000256" key="2">
    <source>
        <dbReference type="ARBA" id="ARBA00007783"/>
    </source>
</evidence>
<dbReference type="InterPro" id="IPR000412">
    <property type="entry name" value="ABC_2_transport"/>
</dbReference>
<evidence type="ECO:0000256" key="6">
    <source>
        <dbReference type="RuleBase" id="RU361157"/>
    </source>
</evidence>
<feature type="domain" description="ABC transmembrane type-2" evidence="7">
    <location>
        <begin position="19"/>
        <end position="248"/>
    </location>
</feature>
<dbReference type="EMBL" id="AQQV01000004">
    <property type="protein sequence ID" value="ORE85467.1"/>
    <property type="molecule type" value="Genomic_DNA"/>
</dbReference>
<dbReference type="InterPro" id="IPR052522">
    <property type="entry name" value="ABC-2_transport_permease"/>
</dbReference>
<evidence type="ECO:0000313" key="9">
    <source>
        <dbReference type="Proteomes" id="UP000192342"/>
    </source>
</evidence>
<evidence type="ECO:0000256" key="4">
    <source>
        <dbReference type="ARBA" id="ARBA00022989"/>
    </source>
</evidence>
<dbReference type="PRINTS" id="PR00164">
    <property type="entry name" value="ABC2TRNSPORT"/>
</dbReference>
<keyword evidence="3 6" id="KW-0812">Transmembrane</keyword>
<keyword evidence="4 6" id="KW-1133">Transmembrane helix</keyword>
<dbReference type="GO" id="GO:0140359">
    <property type="term" value="F:ABC-type transporter activity"/>
    <property type="evidence" value="ECO:0007669"/>
    <property type="project" value="InterPro"/>
</dbReference>
<dbReference type="PANTHER" id="PTHR43332:SF1">
    <property type="entry name" value="TRANSPORT PERMEASE PROTEIN"/>
    <property type="match status" value="1"/>
</dbReference>
<dbReference type="OrthoDB" id="9804001at2"/>
<evidence type="ECO:0000313" key="8">
    <source>
        <dbReference type="EMBL" id="ORE85467.1"/>
    </source>
</evidence>
<protein>
    <recommendedName>
        <fullName evidence="6">Transport permease protein</fullName>
    </recommendedName>
</protein>
<keyword evidence="9" id="KW-1185">Reference proteome</keyword>
<evidence type="ECO:0000256" key="5">
    <source>
        <dbReference type="ARBA" id="ARBA00023136"/>
    </source>
</evidence>
<accession>A0A1Y1SAM3</accession>
<feature type="transmembrane region" description="Helical" evidence="6">
    <location>
        <begin position="115"/>
        <end position="133"/>
    </location>
</feature>
<feature type="transmembrane region" description="Helical" evidence="6">
    <location>
        <begin position="224"/>
        <end position="245"/>
    </location>
</feature>
<evidence type="ECO:0000256" key="1">
    <source>
        <dbReference type="ARBA" id="ARBA00004141"/>
    </source>
</evidence>
<feature type="transmembrane region" description="Helical" evidence="6">
    <location>
        <begin position="139"/>
        <end position="161"/>
    </location>
</feature>
<keyword evidence="5 6" id="KW-0472">Membrane</keyword>
<dbReference type="PIRSF" id="PIRSF006648">
    <property type="entry name" value="DrrB"/>
    <property type="match status" value="1"/>
</dbReference>
<feature type="transmembrane region" description="Helical" evidence="6">
    <location>
        <begin position="52"/>
        <end position="69"/>
    </location>
</feature>
<sequence>MNRVGFVTLLRKEIRRFMKVVGQTVTSPVITSVLYLVVFGQVLKGRVEVYEGVSYLAFLIPGLMMMSVIQNSFANTSSSVTQSKINGNLVFLLLAPLSIFEIFAAFVLAAVLRGALVASCLYAVGWLFVPLPIAQPLHLLAMLFLSSACLAALGMIAGILADKFEHLAAFQNYFIMPFSFLSGVFYSIHSLPEFWAGLSHFNPFFYMIDGFRLGFFGVADAPGALSLGVVGGFLMLVSGICLGLLHTGYKLRP</sequence>